<sequence>MGRNLHYTILQYLESALDKHTKVLSWERVDNSQTDEHYIYLVRRLDGLSQIIVHLSDEYEYSLDDYFQKPDSIRERAFILVARPEAVYDDSIVEVAQQDQVSIGKFGALMGALYTERHWDYVPKERRNES</sequence>
<proteinExistence type="predicted"/>
<name>A0A653B8G0_ECTOL</name>
<accession>A0A653B8G0</accession>
<protein>
    <submittedName>
        <fullName evidence="1">Putative Enolase</fullName>
    </submittedName>
</protein>
<dbReference type="OrthoDB" id="7107875at2"/>
<dbReference type="EMBL" id="LR130779">
    <property type="protein sequence ID" value="VDN64966.1"/>
    <property type="molecule type" value="Genomic_DNA"/>
</dbReference>
<organism evidence="1">
    <name type="scientific">Ectopseudomonas oleovorans</name>
    <name type="common">Pseudomonas oleovorans</name>
    <dbReference type="NCBI Taxonomy" id="301"/>
    <lineage>
        <taxon>Bacteria</taxon>
        <taxon>Pseudomonadati</taxon>
        <taxon>Pseudomonadota</taxon>
        <taxon>Gammaproteobacteria</taxon>
        <taxon>Pseudomonadales</taxon>
        <taxon>Pseudomonadaceae</taxon>
        <taxon>Ectopseudomonas</taxon>
    </lineage>
</organism>
<evidence type="ECO:0000313" key="1">
    <source>
        <dbReference type="EMBL" id="VDN64966.1"/>
    </source>
</evidence>
<dbReference type="AlphaFoldDB" id="A0A653B8G0"/>
<gene>
    <name evidence="1" type="ORF">POT9AD_3991</name>
</gene>
<reference evidence="1" key="1">
    <citation type="submission" date="2018-11" db="EMBL/GenBank/DDBJ databases">
        <authorList>
            <consortium name="Genoscope - CEA"/>
            <person name="William W."/>
        </authorList>
    </citation>
    <scope>NUCLEOTIDE SEQUENCE [LARGE SCALE GENOMIC DNA]</scope>
    <source>
        <strain evidence="1">T9AD</strain>
    </source>
</reference>